<keyword evidence="1" id="KW-0812">Transmembrane</keyword>
<protein>
    <submittedName>
        <fullName evidence="2">Uncharacterized protein</fullName>
    </submittedName>
</protein>
<dbReference type="Proteomes" id="UP000886523">
    <property type="component" value="Unassembled WGS sequence"/>
</dbReference>
<accession>A0A9P6DNL2</accession>
<keyword evidence="1" id="KW-1133">Transmembrane helix</keyword>
<sequence length="148" mass="16894">MFVTHRTSILLGIYLEVFSFPLFWWTEIDPGFFPFRAIWTSDGASLIGFSNRPVVHNIGRCCRLEHFHGDQVPVDGISCHVRRWGVGKISPPNEQAHSSRSVNLQGIYARQAIEPRAEFLIPLGIIKMQNMRGERKRRESSGQAMSIQ</sequence>
<reference evidence="2" key="1">
    <citation type="journal article" date="2020" name="Nat. Commun.">
        <title>Large-scale genome sequencing of mycorrhizal fungi provides insights into the early evolution of symbiotic traits.</title>
        <authorList>
            <person name="Miyauchi S."/>
            <person name="Kiss E."/>
            <person name="Kuo A."/>
            <person name="Drula E."/>
            <person name="Kohler A."/>
            <person name="Sanchez-Garcia M."/>
            <person name="Morin E."/>
            <person name="Andreopoulos B."/>
            <person name="Barry K.W."/>
            <person name="Bonito G."/>
            <person name="Buee M."/>
            <person name="Carver A."/>
            <person name="Chen C."/>
            <person name="Cichocki N."/>
            <person name="Clum A."/>
            <person name="Culley D."/>
            <person name="Crous P.W."/>
            <person name="Fauchery L."/>
            <person name="Girlanda M."/>
            <person name="Hayes R.D."/>
            <person name="Keri Z."/>
            <person name="LaButti K."/>
            <person name="Lipzen A."/>
            <person name="Lombard V."/>
            <person name="Magnuson J."/>
            <person name="Maillard F."/>
            <person name="Murat C."/>
            <person name="Nolan M."/>
            <person name="Ohm R.A."/>
            <person name="Pangilinan J."/>
            <person name="Pereira M.F."/>
            <person name="Perotto S."/>
            <person name="Peter M."/>
            <person name="Pfister S."/>
            <person name="Riley R."/>
            <person name="Sitrit Y."/>
            <person name="Stielow J.B."/>
            <person name="Szollosi G."/>
            <person name="Zifcakova L."/>
            <person name="Stursova M."/>
            <person name="Spatafora J.W."/>
            <person name="Tedersoo L."/>
            <person name="Vaario L.M."/>
            <person name="Yamada A."/>
            <person name="Yan M."/>
            <person name="Wang P."/>
            <person name="Xu J."/>
            <person name="Bruns T."/>
            <person name="Baldrian P."/>
            <person name="Vilgalys R."/>
            <person name="Dunand C."/>
            <person name="Henrissat B."/>
            <person name="Grigoriev I.V."/>
            <person name="Hibbett D."/>
            <person name="Nagy L.G."/>
            <person name="Martin F.M."/>
        </authorList>
    </citation>
    <scope>NUCLEOTIDE SEQUENCE</scope>
    <source>
        <strain evidence="2">UP504</strain>
    </source>
</reference>
<evidence type="ECO:0000313" key="3">
    <source>
        <dbReference type="Proteomes" id="UP000886523"/>
    </source>
</evidence>
<keyword evidence="1" id="KW-0472">Membrane</keyword>
<gene>
    <name evidence="2" type="ORF">BS47DRAFT_253034</name>
</gene>
<evidence type="ECO:0000313" key="2">
    <source>
        <dbReference type="EMBL" id="KAF9508057.1"/>
    </source>
</evidence>
<keyword evidence="3" id="KW-1185">Reference proteome</keyword>
<organism evidence="2 3">
    <name type="scientific">Hydnum rufescens UP504</name>
    <dbReference type="NCBI Taxonomy" id="1448309"/>
    <lineage>
        <taxon>Eukaryota</taxon>
        <taxon>Fungi</taxon>
        <taxon>Dikarya</taxon>
        <taxon>Basidiomycota</taxon>
        <taxon>Agaricomycotina</taxon>
        <taxon>Agaricomycetes</taxon>
        <taxon>Cantharellales</taxon>
        <taxon>Hydnaceae</taxon>
        <taxon>Hydnum</taxon>
    </lineage>
</organism>
<dbReference type="EMBL" id="MU129066">
    <property type="protein sequence ID" value="KAF9508057.1"/>
    <property type="molecule type" value="Genomic_DNA"/>
</dbReference>
<name>A0A9P6DNL2_9AGAM</name>
<comment type="caution">
    <text evidence="2">The sequence shown here is derived from an EMBL/GenBank/DDBJ whole genome shotgun (WGS) entry which is preliminary data.</text>
</comment>
<dbReference type="AlphaFoldDB" id="A0A9P6DNL2"/>
<proteinExistence type="predicted"/>
<evidence type="ECO:0000256" key="1">
    <source>
        <dbReference type="SAM" id="Phobius"/>
    </source>
</evidence>
<feature type="transmembrane region" description="Helical" evidence="1">
    <location>
        <begin position="7"/>
        <end position="26"/>
    </location>
</feature>